<dbReference type="AlphaFoldDB" id="A0A7N0VMQ1"/>
<dbReference type="Pfam" id="PF00854">
    <property type="entry name" value="PTR2"/>
    <property type="match status" value="2"/>
</dbReference>
<evidence type="ECO:0000256" key="5">
    <source>
        <dbReference type="ARBA" id="ARBA00023136"/>
    </source>
</evidence>
<dbReference type="PANTHER" id="PTHR11654">
    <property type="entry name" value="OLIGOPEPTIDE TRANSPORTER-RELATED"/>
    <property type="match status" value="1"/>
</dbReference>
<evidence type="ECO:0000256" key="1">
    <source>
        <dbReference type="ARBA" id="ARBA00004141"/>
    </source>
</evidence>
<dbReference type="GO" id="GO:0016020">
    <property type="term" value="C:membrane"/>
    <property type="evidence" value="ECO:0007669"/>
    <property type="project" value="UniProtKB-SubCell"/>
</dbReference>
<dbReference type="Gene3D" id="1.20.1250.20">
    <property type="entry name" value="MFS general substrate transporter like domains"/>
    <property type="match status" value="2"/>
</dbReference>
<keyword evidence="3 6" id="KW-0812">Transmembrane</keyword>
<evidence type="ECO:0000313" key="8">
    <source>
        <dbReference type="EnsemblPlants" id="Kaladp1279s0002.1.v1.1"/>
    </source>
</evidence>
<accession>A0A7N0VMQ1</accession>
<evidence type="ECO:0000256" key="6">
    <source>
        <dbReference type="SAM" id="Phobius"/>
    </source>
</evidence>
<dbReference type="InterPro" id="IPR036259">
    <property type="entry name" value="MFS_trans_sf"/>
</dbReference>
<feature type="chain" id="PRO_5029728223" evidence="7">
    <location>
        <begin position="21"/>
        <end position="326"/>
    </location>
</feature>
<keyword evidence="7" id="KW-0732">Signal</keyword>
<sequence>MRLQEVLFFVSLYLVAIAQSGHKPCVQAFGADQFDENDPEECIAKSSFFNWWYFCMCGGTLMTVQFLNYVQDNLSWGLGFGIPCISMIIALIVYLSGTTTYRFMTKSNEESPFVRIGRVFLVAGKNWRKKIQGGTGKSRSVEGSEQFRVLVPFARTITGKPSGITTLQRIGTGVSLSAISMITAALVEQKRLEVVSEHGLVDKPDAPVPMSIWWLIPQYSLFGVSEAFTMVGLQEFFYSQVPPELRSVGLSLYLSVFGLGNFLSSFTISIIDKLSSKYMDRSWFTDNLNQAHLDYFYWLLAGMSLVALLAFQLSTKAYIYRRSNTV</sequence>
<evidence type="ECO:0000256" key="2">
    <source>
        <dbReference type="ARBA" id="ARBA00005982"/>
    </source>
</evidence>
<dbReference type="SUPFAM" id="SSF103473">
    <property type="entry name" value="MFS general substrate transporter"/>
    <property type="match status" value="1"/>
</dbReference>
<evidence type="ECO:0000313" key="9">
    <source>
        <dbReference type="Proteomes" id="UP000594263"/>
    </source>
</evidence>
<dbReference type="GO" id="GO:0022857">
    <property type="term" value="F:transmembrane transporter activity"/>
    <property type="evidence" value="ECO:0007669"/>
    <property type="project" value="InterPro"/>
</dbReference>
<keyword evidence="4 6" id="KW-1133">Transmembrane helix</keyword>
<feature type="transmembrane region" description="Helical" evidence="6">
    <location>
        <begin position="295"/>
        <end position="313"/>
    </location>
</feature>
<dbReference type="OMA" id="WANINPL"/>
<evidence type="ECO:0000256" key="3">
    <source>
        <dbReference type="ARBA" id="ARBA00022692"/>
    </source>
</evidence>
<evidence type="ECO:0000256" key="7">
    <source>
        <dbReference type="SAM" id="SignalP"/>
    </source>
</evidence>
<name>A0A7N0VMQ1_KALFE</name>
<keyword evidence="5 6" id="KW-0472">Membrane</keyword>
<proteinExistence type="inferred from homology"/>
<feature type="signal peptide" evidence="7">
    <location>
        <begin position="1"/>
        <end position="20"/>
    </location>
</feature>
<feature type="transmembrane region" description="Helical" evidence="6">
    <location>
        <begin position="77"/>
        <end position="97"/>
    </location>
</feature>
<dbReference type="Gramene" id="Kaladp1279s0002.1.v1.1">
    <property type="protein sequence ID" value="Kaladp1279s0002.1.v1.1"/>
    <property type="gene ID" value="Kaladp1279s0002.v1.1"/>
</dbReference>
<keyword evidence="9" id="KW-1185">Reference proteome</keyword>
<dbReference type="InterPro" id="IPR000109">
    <property type="entry name" value="POT_fam"/>
</dbReference>
<comment type="subcellular location">
    <subcellularLocation>
        <location evidence="1">Membrane</location>
        <topology evidence="1">Multi-pass membrane protein</topology>
    </subcellularLocation>
</comment>
<protein>
    <submittedName>
        <fullName evidence="8">Uncharacterized protein</fullName>
    </submittedName>
</protein>
<reference evidence="8" key="1">
    <citation type="submission" date="2021-01" db="UniProtKB">
        <authorList>
            <consortium name="EnsemblPlants"/>
        </authorList>
    </citation>
    <scope>IDENTIFICATION</scope>
</reference>
<comment type="similarity">
    <text evidence="2">Belongs to the major facilitator superfamily. Proton-dependent oligopeptide transporter (POT/PTR) (TC 2.A.17) family.</text>
</comment>
<evidence type="ECO:0000256" key="4">
    <source>
        <dbReference type="ARBA" id="ARBA00022989"/>
    </source>
</evidence>
<feature type="transmembrane region" description="Helical" evidence="6">
    <location>
        <begin position="51"/>
        <end position="70"/>
    </location>
</feature>
<feature type="transmembrane region" description="Helical" evidence="6">
    <location>
        <begin position="250"/>
        <end position="271"/>
    </location>
</feature>
<dbReference type="EnsemblPlants" id="Kaladp1279s0002.1.v1.1">
    <property type="protein sequence ID" value="Kaladp1279s0002.1.v1.1"/>
    <property type="gene ID" value="Kaladp1279s0002.v1.1"/>
</dbReference>
<organism evidence="8 9">
    <name type="scientific">Kalanchoe fedtschenkoi</name>
    <name type="common">Lavender scallops</name>
    <name type="synonym">South American air plant</name>
    <dbReference type="NCBI Taxonomy" id="63787"/>
    <lineage>
        <taxon>Eukaryota</taxon>
        <taxon>Viridiplantae</taxon>
        <taxon>Streptophyta</taxon>
        <taxon>Embryophyta</taxon>
        <taxon>Tracheophyta</taxon>
        <taxon>Spermatophyta</taxon>
        <taxon>Magnoliopsida</taxon>
        <taxon>eudicotyledons</taxon>
        <taxon>Gunneridae</taxon>
        <taxon>Pentapetalae</taxon>
        <taxon>Saxifragales</taxon>
        <taxon>Crassulaceae</taxon>
        <taxon>Kalanchoe</taxon>
    </lineage>
</organism>
<dbReference type="Proteomes" id="UP000594263">
    <property type="component" value="Unplaced"/>
</dbReference>